<proteinExistence type="predicted"/>
<gene>
    <name evidence="1" type="ORF">LTS18_006739</name>
</gene>
<dbReference type="EMBL" id="JAWDJW010006350">
    <property type="protein sequence ID" value="KAK3065189.1"/>
    <property type="molecule type" value="Genomic_DNA"/>
</dbReference>
<evidence type="ECO:0000313" key="2">
    <source>
        <dbReference type="Proteomes" id="UP001186974"/>
    </source>
</evidence>
<dbReference type="Proteomes" id="UP001186974">
    <property type="component" value="Unassembled WGS sequence"/>
</dbReference>
<evidence type="ECO:0000313" key="1">
    <source>
        <dbReference type="EMBL" id="KAK3065189.1"/>
    </source>
</evidence>
<sequence>MAKDFVAWSKRRDSEIHRLGRPSDNDGGVSCNRYGYAPKRLQKAVVDVRRRYNEVLDPTVELSSPPIGNLSAAVEGSGLNIAVNERFRDSGFVNCKDDRVLNSFLPEIVAAGARERFFTYDTFTLNDLDGIFGFENEMPISVSRRQPAPHRSAHQDLRRNTIAQHHRRGP</sequence>
<reference evidence="1" key="1">
    <citation type="submission" date="2024-09" db="EMBL/GenBank/DDBJ databases">
        <title>Black Yeasts Isolated from many extreme environments.</title>
        <authorList>
            <person name="Coleine C."/>
            <person name="Stajich J.E."/>
            <person name="Selbmann L."/>
        </authorList>
    </citation>
    <scope>NUCLEOTIDE SEQUENCE</scope>
    <source>
        <strain evidence="1">CCFEE 5737</strain>
    </source>
</reference>
<keyword evidence="2" id="KW-1185">Reference proteome</keyword>
<organism evidence="1 2">
    <name type="scientific">Coniosporium uncinatum</name>
    <dbReference type="NCBI Taxonomy" id="93489"/>
    <lineage>
        <taxon>Eukaryota</taxon>
        <taxon>Fungi</taxon>
        <taxon>Dikarya</taxon>
        <taxon>Ascomycota</taxon>
        <taxon>Pezizomycotina</taxon>
        <taxon>Dothideomycetes</taxon>
        <taxon>Dothideomycetes incertae sedis</taxon>
        <taxon>Coniosporium</taxon>
    </lineage>
</organism>
<protein>
    <submittedName>
        <fullName evidence="1">Uncharacterized protein</fullName>
    </submittedName>
</protein>
<name>A0ACC3DCJ1_9PEZI</name>
<accession>A0ACC3DCJ1</accession>
<comment type="caution">
    <text evidence="1">The sequence shown here is derived from an EMBL/GenBank/DDBJ whole genome shotgun (WGS) entry which is preliminary data.</text>
</comment>